<dbReference type="Proteomes" id="UP000825008">
    <property type="component" value="Chromosome"/>
</dbReference>
<feature type="chain" id="PRO_5040882165" description="DUF732 domain-containing protein" evidence="1">
    <location>
        <begin position="21"/>
        <end position="85"/>
    </location>
</feature>
<dbReference type="AlphaFoldDB" id="A0A9X7WK43"/>
<evidence type="ECO:0000256" key="1">
    <source>
        <dbReference type="SAM" id="SignalP"/>
    </source>
</evidence>
<gene>
    <name evidence="2" type="ORF">K3U94_10595</name>
</gene>
<keyword evidence="1" id="KW-0732">Signal</keyword>
<protein>
    <recommendedName>
        <fullName evidence="4">DUF732 domain-containing protein</fullName>
    </recommendedName>
</protein>
<dbReference type="EMBL" id="CP080997">
    <property type="protein sequence ID" value="QZA09623.1"/>
    <property type="molecule type" value="Genomic_DNA"/>
</dbReference>
<sequence>MATVLSAALFLGASPAAADARQDFLDQYHARGAYQIVSDEMLIYWGTMYCHDQADGNGALWRAPAPNLTYSTIDLVEIADQTLCP</sequence>
<feature type="signal peptide" evidence="1">
    <location>
        <begin position="1"/>
        <end position="20"/>
    </location>
</feature>
<accession>A0A9X7WK43</accession>
<proteinExistence type="predicted"/>
<evidence type="ECO:0008006" key="4">
    <source>
        <dbReference type="Google" id="ProtNLM"/>
    </source>
</evidence>
<name>A0A9X7WK43_9MYCO</name>
<reference evidence="2" key="1">
    <citation type="submission" date="2021-08" db="EMBL/GenBank/DDBJ databases">
        <title>Whole genome sequencing of non-tuberculosis mycobacteria type-strains.</title>
        <authorList>
            <person name="Igarashi Y."/>
            <person name="Osugi A."/>
            <person name="Mitarai S."/>
        </authorList>
    </citation>
    <scope>NUCLEOTIDE SEQUENCE</scope>
    <source>
        <strain evidence="2">JCM 30995</strain>
    </source>
</reference>
<evidence type="ECO:0000313" key="2">
    <source>
        <dbReference type="EMBL" id="QZA09623.1"/>
    </source>
</evidence>
<dbReference type="RefSeq" id="WP_220696437.1">
    <property type="nucleotide sequence ID" value="NZ_CP080997.1"/>
</dbReference>
<organism evidence="2 3">
    <name type="scientific">Mycolicibacter heraklionensis</name>
    <dbReference type="NCBI Taxonomy" id="512402"/>
    <lineage>
        <taxon>Bacteria</taxon>
        <taxon>Bacillati</taxon>
        <taxon>Actinomycetota</taxon>
        <taxon>Actinomycetes</taxon>
        <taxon>Mycobacteriales</taxon>
        <taxon>Mycobacteriaceae</taxon>
        <taxon>Mycolicibacter</taxon>
    </lineage>
</organism>
<dbReference type="KEGG" id="mher:K3U94_10595"/>
<evidence type="ECO:0000313" key="3">
    <source>
        <dbReference type="Proteomes" id="UP000825008"/>
    </source>
</evidence>